<evidence type="ECO:0000256" key="2">
    <source>
        <dbReference type="ARBA" id="ARBA00012782"/>
    </source>
</evidence>
<organism evidence="10 11">
    <name type="scientific">Faecalicatena contorta</name>
    <dbReference type="NCBI Taxonomy" id="39482"/>
    <lineage>
        <taxon>Bacteria</taxon>
        <taxon>Bacillati</taxon>
        <taxon>Bacillota</taxon>
        <taxon>Clostridia</taxon>
        <taxon>Lachnospirales</taxon>
        <taxon>Lachnospiraceae</taxon>
        <taxon>Faecalicatena</taxon>
    </lineage>
</organism>
<proteinExistence type="inferred from homology"/>
<evidence type="ECO:0000256" key="1">
    <source>
        <dbReference type="ARBA" id="ARBA00006773"/>
    </source>
</evidence>
<dbReference type="PANTHER" id="PTHR11113:SF2">
    <property type="entry name" value="ADENINE DEAMINASE"/>
    <property type="match status" value="1"/>
</dbReference>
<dbReference type="InterPro" id="IPR011059">
    <property type="entry name" value="Metal-dep_hydrolase_composite"/>
</dbReference>
<feature type="transmembrane region" description="Helical" evidence="7">
    <location>
        <begin position="546"/>
        <end position="566"/>
    </location>
</feature>
<dbReference type="RefSeq" id="WP_055152526.1">
    <property type="nucleotide sequence ID" value="NZ_CYZU01000012.1"/>
</dbReference>
<evidence type="ECO:0000313" key="11">
    <source>
        <dbReference type="Proteomes" id="UP000095544"/>
    </source>
</evidence>
<gene>
    <name evidence="10" type="primary">adeC_1</name>
    <name evidence="6" type="synonym">ade</name>
    <name evidence="10" type="ORF">ERS852491_01655</name>
</gene>
<feature type="domain" description="Amidohydrolase-related" evidence="8">
    <location>
        <begin position="67"/>
        <end position="353"/>
    </location>
</feature>
<dbReference type="AlphaFoldDB" id="A0A174DF50"/>
<dbReference type="InterPro" id="IPR026912">
    <property type="entry name" value="Adenine_deam_C"/>
</dbReference>
<name>A0A174DF50_9FIRM</name>
<dbReference type="GO" id="GO:0006146">
    <property type="term" value="P:adenine catabolic process"/>
    <property type="evidence" value="ECO:0007669"/>
    <property type="project" value="InterPro"/>
</dbReference>
<dbReference type="EC" id="3.5.4.2" evidence="2 6"/>
<comment type="cofactor">
    <cofactor evidence="6">
        <name>Mn(2+)</name>
        <dbReference type="ChEBI" id="CHEBI:29035"/>
    </cofactor>
</comment>
<dbReference type="Gene3D" id="3.20.20.140">
    <property type="entry name" value="Metal-dependent hydrolases"/>
    <property type="match status" value="1"/>
</dbReference>
<accession>A0A174DF50</accession>
<keyword evidence="4 6" id="KW-0464">Manganese</keyword>
<protein>
    <recommendedName>
        <fullName evidence="2 6">Adenine deaminase</fullName>
        <shortName evidence="6">Adenase</shortName>
        <shortName evidence="6">Adenine aminase</shortName>
        <ecNumber evidence="2 6">3.5.4.2</ecNumber>
    </recommendedName>
</protein>
<dbReference type="OrthoDB" id="9775607at2"/>
<keyword evidence="7" id="KW-0812">Transmembrane</keyword>
<dbReference type="InterPro" id="IPR032466">
    <property type="entry name" value="Metal_Hydrolase"/>
</dbReference>
<sequence>MDKKLLEVAAGRTPADIVVKNGKIVNVYTKEIYEGGVAVSGNTIAAVGDVDYTIGDNTKVIDAGGNYITPGFIDGHIHPESTSLAIRSFAELVLKHGTTAVMTDLHEVGVVGGLEAIEAVLEEAKETDLKLYFVVPSHVPFAPNLETSGGHFNGEIIQKALQREDSVGLSEIVGPYVLSGFPDLLESMEKANKMPGKTCQGHLPDMMGPALNTCLAAGVTTDHESLNGEEAAARLRNGCHLMIREGSAAQNLADCLKTILEEKLDTSRVSIVTDDLHTVDAVDKGHLDEAVRRALKAGVDFPTVIQMVSLNAARAFHLDDEIGGLAPGRRADINITTGEEDFRVLSVIAGGKEIVDNGRCLISYPKAEHAPCLLNTTKLKNPITPESFRIEAPEGAKKVKVKVMDTLPWIPITQGREAELPVVNGVVQCDVEQDVLYIAQVERYGVNGNVGKAFMGGFHLKEGAIASSVGHDNHNIIVMGTNFEDMAIAVNHLIEIGGGQNIVKNGEILAEISYPICGLLSDLSGEELADEKRKLNGIIHELGSPITIPFMFLSFICLAAIPMYAVTDVGFIDVINQEVISPIIEVTE</sequence>
<evidence type="ECO:0000256" key="6">
    <source>
        <dbReference type="HAMAP-Rule" id="MF_01518"/>
    </source>
</evidence>
<evidence type="ECO:0000259" key="8">
    <source>
        <dbReference type="Pfam" id="PF01979"/>
    </source>
</evidence>
<keyword evidence="3 6" id="KW-0378">Hydrolase</keyword>
<dbReference type="GO" id="GO:0000034">
    <property type="term" value="F:adenine deaminase activity"/>
    <property type="evidence" value="ECO:0007669"/>
    <property type="project" value="UniProtKB-UniRule"/>
</dbReference>
<evidence type="ECO:0000313" key="10">
    <source>
        <dbReference type="EMBL" id="CUO24282.1"/>
    </source>
</evidence>
<dbReference type="HAMAP" id="MF_01518">
    <property type="entry name" value="Adenine_deamin"/>
    <property type="match status" value="1"/>
</dbReference>
<dbReference type="STRING" id="39482.ERS852491_01655"/>
<evidence type="ECO:0000256" key="5">
    <source>
        <dbReference type="ARBA" id="ARBA00047720"/>
    </source>
</evidence>
<keyword evidence="7" id="KW-1133">Transmembrane helix</keyword>
<evidence type="ECO:0000256" key="4">
    <source>
        <dbReference type="ARBA" id="ARBA00023211"/>
    </source>
</evidence>
<comment type="similarity">
    <text evidence="1 6">Belongs to the metallo-dependent hydrolases superfamily. Adenine deaminase family.</text>
</comment>
<feature type="domain" description="Adenine deaminase C-terminal" evidence="9">
    <location>
        <begin position="412"/>
        <end position="577"/>
    </location>
</feature>
<evidence type="ECO:0000256" key="7">
    <source>
        <dbReference type="SAM" id="Phobius"/>
    </source>
</evidence>
<dbReference type="SUPFAM" id="SSF51556">
    <property type="entry name" value="Metallo-dependent hydrolases"/>
    <property type="match status" value="1"/>
</dbReference>
<evidence type="ECO:0000259" key="9">
    <source>
        <dbReference type="Pfam" id="PF13382"/>
    </source>
</evidence>
<dbReference type="InterPro" id="IPR006679">
    <property type="entry name" value="Adenine_deam"/>
</dbReference>
<dbReference type="Proteomes" id="UP000095544">
    <property type="component" value="Unassembled WGS sequence"/>
</dbReference>
<reference evidence="10 11" key="1">
    <citation type="submission" date="2015-09" db="EMBL/GenBank/DDBJ databases">
        <authorList>
            <consortium name="Pathogen Informatics"/>
        </authorList>
    </citation>
    <scope>NUCLEOTIDE SEQUENCE [LARGE SCALE GENOMIC DNA]</scope>
    <source>
        <strain evidence="10 11">2789STDY5834876</strain>
    </source>
</reference>
<dbReference type="PANTHER" id="PTHR11113">
    <property type="entry name" value="N-ACETYLGLUCOSAMINE-6-PHOSPHATE DEACETYLASE"/>
    <property type="match status" value="1"/>
</dbReference>
<dbReference type="Gene3D" id="2.30.40.10">
    <property type="entry name" value="Urease, subunit C, domain 1"/>
    <property type="match status" value="1"/>
</dbReference>
<dbReference type="Pfam" id="PF01979">
    <property type="entry name" value="Amidohydro_1"/>
    <property type="match status" value="1"/>
</dbReference>
<dbReference type="SUPFAM" id="SSF51338">
    <property type="entry name" value="Composite domain of metallo-dependent hydrolases"/>
    <property type="match status" value="1"/>
</dbReference>
<dbReference type="Pfam" id="PF13382">
    <property type="entry name" value="Adenine_deam_C"/>
    <property type="match status" value="1"/>
</dbReference>
<keyword evidence="7" id="KW-0472">Membrane</keyword>
<dbReference type="EMBL" id="CYZU01000012">
    <property type="protein sequence ID" value="CUO24282.1"/>
    <property type="molecule type" value="Genomic_DNA"/>
</dbReference>
<comment type="catalytic activity">
    <reaction evidence="5 6">
        <text>adenine + H2O + H(+) = hypoxanthine + NH4(+)</text>
        <dbReference type="Rhea" id="RHEA:23688"/>
        <dbReference type="ChEBI" id="CHEBI:15377"/>
        <dbReference type="ChEBI" id="CHEBI:15378"/>
        <dbReference type="ChEBI" id="CHEBI:16708"/>
        <dbReference type="ChEBI" id="CHEBI:17368"/>
        <dbReference type="ChEBI" id="CHEBI:28938"/>
        <dbReference type="EC" id="3.5.4.2"/>
    </reaction>
</comment>
<evidence type="ECO:0000256" key="3">
    <source>
        <dbReference type="ARBA" id="ARBA00022801"/>
    </source>
</evidence>
<dbReference type="InterPro" id="IPR006680">
    <property type="entry name" value="Amidohydro-rel"/>
</dbReference>